<evidence type="ECO:0000313" key="1">
    <source>
        <dbReference type="EMBL" id="TNJ68366.1"/>
    </source>
</evidence>
<dbReference type="Gene3D" id="1.10.287.540">
    <property type="entry name" value="Helix hairpin bin"/>
    <property type="match status" value="1"/>
</dbReference>
<accession>A0A5C4TI67</accession>
<dbReference type="Pfam" id="PF11599">
    <property type="entry name" value="AviRa"/>
    <property type="match status" value="1"/>
</dbReference>
<reference evidence="1 2" key="1">
    <citation type="submission" date="2019-05" db="EMBL/GenBank/DDBJ databases">
        <title>We sequenced the genome of Paenibacillus hemerocallicola KCTC 33185 for further insight into its adaptation and study the phylogeny of Paenibacillus.</title>
        <authorList>
            <person name="Narsing Rao M.P."/>
        </authorList>
    </citation>
    <scope>NUCLEOTIDE SEQUENCE [LARGE SCALE GENOMIC DNA]</scope>
    <source>
        <strain evidence="1 2">KCTC 33185</strain>
    </source>
</reference>
<evidence type="ECO:0000313" key="2">
    <source>
        <dbReference type="Proteomes" id="UP000307943"/>
    </source>
</evidence>
<organism evidence="1 2">
    <name type="scientific">Paenibacillus hemerocallicola</name>
    <dbReference type="NCBI Taxonomy" id="1172614"/>
    <lineage>
        <taxon>Bacteria</taxon>
        <taxon>Bacillati</taxon>
        <taxon>Bacillota</taxon>
        <taxon>Bacilli</taxon>
        <taxon>Bacillales</taxon>
        <taxon>Paenibacillaceae</taxon>
        <taxon>Paenibacillus</taxon>
    </lineage>
</organism>
<sequence>MNSKTCWSDPVSYQFATEYENYEDLASGRVLYNQHGSTAFPVRLASELFQRGKAILSGKGSRGPYRIYDPCCGGAYMLASIGFLHGEDIESIAASDIDPSAVDLACRNLSLLTAEGLRKRVEQIEQMHDSYGKQSHAEALAGAERLRQRIGSFPKSAGISECFAADATQPNERLKGKRFDIVLTDVPYGNKVEWNTEASDPAGLLLDRLEPVLAPASVVILVSAKDFKITHVRYRRLGQYKIGKRRVTLLESLANVPTD</sequence>
<dbReference type="Gene3D" id="3.40.50.150">
    <property type="entry name" value="Vaccinia Virus protein VP39"/>
    <property type="match status" value="1"/>
</dbReference>
<dbReference type="SUPFAM" id="SSF53335">
    <property type="entry name" value="S-adenosyl-L-methionine-dependent methyltransferases"/>
    <property type="match status" value="1"/>
</dbReference>
<keyword evidence="2" id="KW-1185">Reference proteome</keyword>
<dbReference type="InterPro" id="IPR029063">
    <property type="entry name" value="SAM-dependent_MTases_sf"/>
</dbReference>
<gene>
    <name evidence="1" type="ORF">FE784_01560</name>
</gene>
<name>A0A5C4TI67_9BACL</name>
<dbReference type="OrthoDB" id="3576210at2"/>
<proteinExistence type="predicted"/>
<comment type="caution">
    <text evidence="1">The sequence shown here is derived from an EMBL/GenBank/DDBJ whole genome shotgun (WGS) entry which is preliminary data.</text>
</comment>
<dbReference type="EMBL" id="VDCQ01000001">
    <property type="protein sequence ID" value="TNJ68366.1"/>
    <property type="molecule type" value="Genomic_DNA"/>
</dbReference>
<dbReference type="Proteomes" id="UP000307943">
    <property type="component" value="Unassembled WGS sequence"/>
</dbReference>
<protein>
    <recommendedName>
        <fullName evidence="3">rRNA methyltransferase</fullName>
    </recommendedName>
</protein>
<dbReference type="InterPro" id="IPR024268">
    <property type="entry name" value="AviRa"/>
</dbReference>
<dbReference type="AlphaFoldDB" id="A0A5C4TI67"/>
<evidence type="ECO:0008006" key="3">
    <source>
        <dbReference type="Google" id="ProtNLM"/>
    </source>
</evidence>